<evidence type="ECO:0000313" key="1">
    <source>
        <dbReference type="EMBL" id="KAB8298276.1"/>
    </source>
</evidence>
<dbReference type="Proteomes" id="UP000326757">
    <property type="component" value="Unassembled WGS sequence"/>
</dbReference>
<dbReference type="EMBL" id="VIGI01000007">
    <property type="protein sequence ID" value="KAB8298276.1"/>
    <property type="molecule type" value="Genomic_DNA"/>
</dbReference>
<proteinExistence type="predicted"/>
<sequence>MVRVTDDLVLSLELLNLYYAHDPHLSNLPVLIYHGPSTTTNSTLNSSRIQLHIFTAAGFQSYQRITISPNSPLYESVNYLPRDKQGDEVCRGLAFGLYKYFKELPEVVKSGLILQVANASRKQRPGSAPTLFGEQHAADLANSMVRVENVEEVTRDIEAALRTQNINYADVDLVLPPGSISPFQELEGDLDEEEYPDLALRQYGPYEPLPPRSLPR</sequence>
<name>A0A5N6K6V8_MONLA</name>
<gene>
    <name evidence="1" type="ORF">EYC80_002007</name>
</gene>
<protein>
    <submittedName>
        <fullName evidence="1">Uncharacterized protein</fullName>
    </submittedName>
</protein>
<organism evidence="1 2">
    <name type="scientific">Monilinia laxa</name>
    <name type="common">Brown rot fungus</name>
    <name type="synonym">Sclerotinia laxa</name>
    <dbReference type="NCBI Taxonomy" id="61186"/>
    <lineage>
        <taxon>Eukaryota</taxon>
        <taxon>Fungi</taxon>
        <taxon>Dikarya</taxon>
        <taxon>Ascomycota</taxon>
        <taxon>Pezizomycotina</taxon>
        <taxon>Leotiomycetes</taxon>
        <taxon>Helotiales</taxon>
        <taxon>Sclerotiniaceae</taxon>
        <taxon>Monilinia</taxon>
    </lineage>
</organism>
<comment type="caution">
    <text evidence="1">The sequence shown here is derived from an EMBL/GenBank/DDBJ whole genome shotgun (WGS) entry which is preliminary data.</text>
</comment>
<reference evidence="1 2" key="1">
    <citation type="submission" date="2019-06" db="EMBL/GenBank/DDBJ databases">
        <title>Genome Sequence of the Brown Rot Fungal Pathogen Monilinia laxa.</title>
        <authorList>
            <person name="De Miccolis Angelini R.M."/>
            <person name="Landi L."/>
            <person name="Abate D."/>
            <person name="Pollastro S."/>
            <person name="Romanazzi G."/>
            <person name="Faretra F."/>
        </authorList>
    </citation>
    <scope>NUCLEOTIDE SEQUENCE [LARGE SCALE GENOMIC DNA]</scope>
    <source>
        <strain evidence="1 2">Mlax316</strain>
    </source>
</reference>
<dbReference type="AlphaFoldDB" id="A0A5N6K6V8"/>
<keyword evidence="2" id="KW-1185">Reference proteome</keyword>
<dbReference type="OrthoDB" id="4066896at2759"/>
<accession>A0A5N6K6V8</accession>
<evidence type="ECO:0000313" key="2">
    <source>
        <dbReference type="Proteomes" id="UP000326757"/>
    </source>
</evidence>